<evidence type="ECO:0000313" key="3">
    <source>
        <dbReference type="EMBL" id="OWZ82821.1"/>
    </source>
</evidence>
<dbReference type="GO" id="GO:0006355">
    <property type="term" value="P:regulation of DNA-templated transcription"/>
    <property type="evidence" value="ECO:0007669"/>
    <property type="project" value="InterPro"/>
</dbReference>
<dbReference type="SUPFAM" id="SSF47598">
    <property type="entry name" value="Ribbon-helix-helix"/>
    <property type="match status" value="1"/>
</dbReference>
<organism evidence="3 4">
    <name type="scientific">Natranaerobius trueperi</name>
    <dbReference type="NCBI Taxonomy" id="759412"/>
    <lineage>
        <taxon>Bacteria</taxon>
        <taxon>Bacillati</taxon>
        <taxon>Bacillota</taxon>
        <taxon>Clostridia</taxon>
        <taxon>Natranaerobiales</taxon>
        <taxon>Natranaerobiaceae</taxon>
        <taxon>Natranaerobius</taxon>
    </lineage>
</organism>
<dbReference type="RefSeq" id="WP_089024490.1">
    <property type="nucleotide sequence ID" value="NZ_NIQC01000040.1"/>
</dbReference>
<reference evidence="3 4" key="1">
    <citation type="submission" date="2017-06" db="EMBL/GenBank/DDBJ databases">
        <title>Draft Genome Sequence of Natranaerobius trueperi halophilic, alkalithermophilic bacteria from soda lakes.</title>
        <authorList>
            <person name="Zhao B."/>
        </authorList>
    </citation>
    <scope>NUCLEOTIDE SEQUENCE [LARGE SCALE GENOMIC DNA]</scope>
    <source>
        <strain evidence="3 4">DSM 18760</strain>
    </source>
</reference>
<evidence type="ECO:0000259" key="2">
    <source>
        <dbReference type="Pfam" id="PF01402"/>
    </source>
</evidence>
<comment type="caution">
    <text evidence="3">The sequence shown here is derived from an EMBL/GenBank/DDBJ whole genome shotgun (WGS) entry which is preliminary data.</text>
</comment>
<dbReference type="CDD" id="cd22231">
    <property type="entry name" value="RHH_NikR_HicB-like"/>
    <property type="match status" value="1"/>
</dbReference>
<dbReference type="Proteomes" id="UP000214588">
    <property type="component" value="Unassembled WGS sequence"/>
</dbReference>
<evidence type="ECO:0000313" key="4">
    <source>
        <dbReference type="Proteomes" id="UP000214588"/>
    </source>
</evidence>
<name>A0A226BVB4_9FIRM</name>
<accession>A0A226BVB4</accession>
<feature type="coiled-coil region" evidence="1">
    <location>
        <begin position="52"/>
        <end position="79"/>
    </location>
</feature>
<gene>
    <name evidence="3" type="ORF">CDO51_12090</name>
</gene>
<keyword evidence="4" id="KW-1185">Reference proteome</keyword>
<evidence type="ECO:0000256" key="1">
    <source>
        <dbReference type="SAM" id="Coils"/>
    </source>
</evidence>
<dbReference type="InterPro" id="IPR002145">
    <property type="entry name" value="CopG"/>
</dbReference>
<dbReference type="Gene3D" id="1.10.1220.10">
    <property type="entry name" value="Met repressor-like"/>
    <property type="match status" value="1"/>
</dbReference>
<sequence length="84" mass="9795">MISLPEQLLKEVDGIVSSEKCRSRSEFVRKAMRLYIEERRKNNIREYMKQGYEEMAEINLELANEALEAENEADQLTEELVSGV</sequence>
<dbReference type="AlphaFoldDB" id="A0A226BVB4"/>
<dbReference type="InterPro" id="IPR010985">
    <property type="entry name" value="Ribbon_hlx_hlx"/>
</dbReference>
<feature type="domain" description="Ribbon-helix-helix protein CopG" evidence="2">
    <location>
        <begin position="2"/>
        <end position="38"/>
    </location>
</feature>
<keyword evidence="1" id="KW-0175">Coiled coil</keyword>
<proteinExistence type="predicted"/>
<protein>
    <submittedName>
        <fullName evidence="3">CopG family transcriptional regulator</fullName>
    </submittedName>
</protein>
<dbReference type="EMBL" id="NIQC01000040">
    <property type="protein sequence ID" value="OWZ82821.1"/>
    <property type="molecule type" value="Genomic_DNA"/>
</dbReference>
<dbReference type="Pfam" id="PF01402">
    <property type="entry name" value="RHH_1"/>
    <property type="match status" value="1"/>
</dbReference>
<dbReference type="OrthoDB" id="1634058at2"/>
<dbReference type="InterPro" id="IPR013321">
    <property type="entry name" value="Arc_rbn_hlx_hlx"/>
</dbReference>